<dbReference type="Pfam" id="PF22705">
    <property type="entry name" value="C2-set_3"/>
    <property type="match status" value="2"/>
</dbReference>
<protein>
    <submittedName>
        <fullName evidence="7">Butyrophilin-like protein 1</fullName>
    </submittedName>
</protein>
<evidence type="ECO:0000313" key="8">
    <source>
        <dbReference type="Proteomes" id="UP000265160"/>
    </source>
</evidence>
<dbReference type="Proteomes" id="UP000265160">
    <property type="component" value="Unplaced"/>
</dbReference>
<evidence type="ECO:0000313" key="7">
    <source>
        <dbReference type="Ensembl" id="ENSMZEP00005028804.1"/>
    </source>
</evidence>
<dbReference type="CDD" id="cd00096">
    <property type="entry name" value="Ig"/>
    <property type="match status" value="1"/>
</dbReference>
<dbReference type="InterPro" id="IPR036179">
    <property type="entry name" value="Ig-like_dom_sf"/>
</dbReference>
<dbReference type="InterPro" id="IPR013783">
    <property type="entry name" value="Ig-like_fold"/>
</dbReference>
<reference evidence="7" key="2">
    <citation type="submission" date="2025-09" db="UniProtKB">
        <authorList>
            <consortium name="Ensembl"/>
        </authorList>
    </citation>
    <scope>IDENTIFICATION</scope>
</reference>
<dbReference type="PANTHER" id="PTHR24100">
    <property type="entry name" value="BUTYROPHILIN"/>
    <property type="match status" value="1"/>
</dbReference>
<name>A0A3P9D387_9CICH</name>
<evidence type="ECO:0000256" key="1">
    <source>
        <dbReference type="ARBA" id="ARBA00004370"/>
    </source>
</evidence>
<dbReference type="GO" id="GO:0001817">
    <property type="term" value="P:regulation of cytokine production"/>
    <property type="evidence" value="ECO:0007669"/>
    <property type="project" value="TreeGrafter"/>
</dbReference>
<dbReference type="InterPro" id="IPR007110">
    <property type="entry name" value="Ig-like_dom"/>
</dbReference>
<sequence>MLSASQLLWFLAFPILYSLAEGIKVFAPEGSDAILPCSFSTKENIVQKLFDWRKVDPNKQEVFMYDGGLHYSNGLPGQDEHFRGRVSYFSQELQFGNASIIIRNTTVADSGNYTCGFPHLQPEQTFNIKLVVGAVLKPLVGILNISEDKAWLKCEVRGASPKPKVEWRDSDGNILPAEEPQVSYKGDHYYITLLTTVTRTNTNIFHCVATQEEIGHKTKDKLYVPYCAEAPKPHITILGATESGVQLKCDVGGVHPKPKLQWKDSDGNVLSAEDPVISERGGRYNVTLCTTVTPTKTNCFHCVVKQEGSYQVIDQEINLSENLFKSKSGQVITGWLGGCFIGILSFAFVLAVLVTTKTISIHFNRGCLRNANSSSEETTAPGSETGPEELRVLRNGSVV</sequence>
<evidence type="ECO:0000256" key="5">
    <source>
        <dbReference type="SAM" id="SignalP"/>
    </source>
</evidence>
<evidence type="ECO:0000256" key="4">
    <source>
        <dbReference type="SAM" id="Phobius"/>
    </source>
</evidence>
<keyword evidence="5" id="KW-0732">Signal</keyword>
<dbReference type="InterPro" id="IPR013106">
    <property type="entry name" value="Ig_V-set"/>
</dbReference>
<dbReference type="AlphaFoldDB" id="A0A3P9D387"/>
<organism evidence="7 8">
    <name type="scientific">Maylandia zebra</name>
    <name type="common">zebra mbuna</name>
    <dbReference type="NCBI Taxonomy" id="106582"/>
    <lineage>
        <taxon>Eukaryota</taxon>
        <taxon>Metazoa</taxon>
        <taxon>Chordata</taxon>
        <taxon>Craniata</taxon>
        <taxon>Vertebrata</taxon>
        <taxon>Euteleostomi</taxon>
        <taxon>Actinopterygii</taxon>
        <taxon>Neopterygii</taxon>
        <taxon>Teleostei</taxon>
        <taxon>Neoteleostei</taxon>
        <taxon>Acanthomorphata</taxon>
        <taxon>Ovalentaria</taxon>
        <taxon>Cichlomorphae</taxon>
        <taxon>Cichliformes</taxon>
        <taxon>Cichlidae</taxon>
        <taxon>African cichlids</taxon>
        <taxon>Pseudocrenilabrinae</taxon>
        <taxon>Haplochromini</taxon>
        <taxon>Maylandia</taxon>
        <taxon>Maylandia zebra complex</taxon>
    </lineage>
</organism>
<keyword evidence="2 4" id="KW-0472">Membrane</keyword>
<dbReference type="PANTHER" id="PTHR24100:SF151">
    <property type="entry name" value="ICOS LIGAND"/>
    <property type="match status" value="1"/>
</dbReference>
<dbReference type="PROSITE" id="PS50835">
    <property type="entry name" value="IG_LIKE"/>
    <property type="match status" value="3"/>
</dbReference>
<keyword evidence="4" id="KW-0812">Transmembrane</keyword>
<proteinExistence type="predicted"/>
<reference evidence="7" key="1">
    <citation type="submission" date="2025-08" db="UniProtKB">
        <authorList>
            <consortium name="Ensembl"/>
        </authorList>
    </citation>
    <scope>IDENTIFICATION</scope>
</reference>
<dbReference type="Ensembl" id="ENSMZET00005029715.1">
    <property type="protein sequence ID" value="ENSMZEP00005028804.1"/>
    <property type="gene ID" value="ENSMZEG00005021488.1"/>
</dbReference>
<dbReference type="InterPro" id="IPR053896">
    <property type="entry name" value="BTN3A2-like_Ig-C"/>
</dbReference>
<dbReference type="GeneTree" id="ENSGT00940000173056"/>
<dbReference type="SUPFAM" id="SSF48726">
    <property type="entry name" value="Immunoglobulin"/>
    <property type="match status" value="3"/>
</dbReference>
<keyword evidence="3" id="KW-0393">Immunoglobulin domain</keyword>
<dbReference type="SMART" id="SM00409">
    <property type="entry name" value="IG"/>
    <property type="match status" value="1"/>
</dbReference>
<dbReference type="InterPro" id="IPR003599">
    <property type="entry name" value="Ig_sub"/>
</dbReference>
<feature type="signal peptide" evidence="5">
    <location>
        <begin position="1"/>
        <end position="22"/>
    </location>
</feature>
<evidence type="ECO:0000259" key="6">
    <source>
        <dbReference type="PROSITE" id="PS50835"/>
    </source>
</evidence>
<accession>A0A3P9D387</accession>
<evidence type="ECO:0000256" key="3">
    <source>
        <dbReference type="ARBA" id="ARBA00023319"/>
    </source>
</evidence>
<dbReference type="InterPro" id="IPR050504">
    <property type="entry name" value="IgSF_BTN/MOG"/>
</dbReference>
<dbReference type="GO" id="GO:0005102">
    <property type="term" value="F:signaling receptor binding"/>
    <property type="evidence" value="ECO:0007669"/>
    <property type="project" value="TreeGrafter"/>
</dbReference>
<feature type="transmembrane region" description="Helical" evidence="4">
    <location>
        <begin position="332"/>
        <end position="355"/>
    </location>
</feature>
<comment type="subcellular location">
    <subcellularLocation>
        <location evidence="1">Membrane</location>
    </subcellularLocation>
</comment>
<dbReference type="Pfam" id="PF07686">
    <property type="entry name" value="V-set"/>
    <property type="match status" value="1"/>
</dbReference>
<dbReference type="Gene3D" id="2.60.40.10">
    <property type="entry name" value="Immunoglobulins"/>
    <property type="match status" value="3"/>
</dbReference>
<keyword evidence="4" id="KW-1133">Transmembrane helix</keyword>
<dbReference type="SMART" id="SM00406">
    <property type="entry name" value="IGv"/>
    <property type="match status" value="1"/>
</dbReference>
<dbReference type="GO" id="GO:0050852">
    <property type="term" value="P:T cell receptor signaling pathway"/>
    <property type="evidence" value="ECO:0007669"/>
    <property type="project" value="TreeGrafter"/>
</dbReference>
<feature type="chain" id="PRO_5018177881" evidence="5">
    <location>
        <begin position="23"/>
        <end position="399"/>
    </location>
</feature>
<keyword evidence="8" id="KW-1185">Reference proteome</keyword>
<feature type="domain" description="Ig-like" evidence="6">
    <location>
        <begin position="138"/>
        <end position="223"/>
    </location>
</feature>
<evidence type="ECO:0000256" key="2">
    <source>
        <dbReference type="ARBA" id="ARBA00023136"/>
    </source>
</evidence>
<feature type="domain" description="Ig-like" evidence="6">
    <location>
        <begin position="14"/>
        <end position="127"/>
    </location>
</feature>
<feature type="domain" description="Ig-like" evidence="6">
    <location>
        <begin position="225"/>
        <end position="320"/>
    </location>
</feature>
<dbReference type="GO" id="GO:0009897">
    <property type="term" value="C:external side of plasma membrane"/>
    <property type="evidence" value="ECO:0007669"/>
    <property type="project" value="TreeGrafter"/>
</dbReference>